<organism evidence="1 2">
    <name type="scientific">Allohahella marinimesophila</name>
    <dbReference type="NCBI Taxonomy" id="1054972"/>
    <lineage>
        <taxon>Bacteria</taxon>
        <taxon>Pseudomonadati</taxon>
        <taxon>Pseudomonadota</taxon>
        <taxon>Gammaproteobacteria</taxon>
        <taxon>Oceanospirillales</taxon>
        <taxon>Hahellaceae</taxon>
        <taxon>Allohahella</taxon>
    </lineage>
</organism>
<gene>
    <name evidence="1" type="ORF">GCM10022278_06310</name>
</gene>
<comment type="caution">
    <text evidence="1">The sequence shown here is derived from an EMBL/GenBank/DDBJ whole genome shotgun (WGS) entry which is preliminary data.</text>
</comment>
<evidence type="ECO:0000313" key="2">
    <source>
        <dbReference type="Proteomes" id="UP001501337"/>
    </source>
</evidence>
<dbReference type="Proteomes" id="UP001501337">
    <property type="component" value="Unassembled WGS sequence"/>
</dbReference>
<evidence type="ECO:0000313" key="1">
    <source>
        <dbReference type="EMBL" id="GAA3949948.1"/>
    </source>
</evidence>
<name>A0ABP7NMN7_9GAMM</name>
<dbReference type="RefSeq" id="WP_344803183.1">
    <property type="nucleotide sequence ID" value="NZ_BAABBO010000001.1"/>
</dbReference>
<reference evidence="2" key="1">
    <citation type="journal article" date="2019" name="Int. J. Syst. Evol. Microbiol.">
        <title>The Global Catalogue of Microorganisms (GCM) 10K type strain sequencing project: providing services to taxonomists for standard genome sequencing and annotation.</title>
        <authorList>
            <consortium name="The Broad Institute Genomics Platform"/>
            <consortium name="The Broad Institute Genome Sequencing Center for Infectious Disease"/>
            <person name="Wu L."/>
            <person name="Ma J."/>
        </authorList>
    </citation>
    <scope>NUCLEOTIDE SEQUENCE [LARGE SCALE GENOMIC DNA]</scope>
    <source>
        <strain evidence="2">JCM 17555</strain>
    </source>
</reference>
<sequence>MTELRKTAYSAAMQYGCLEMRSDIPSQESRRLECALGFNEGAMSFEQYENQRKGLAEPMLPSFSYR</sequence>
<accession>A0ABP7NMN7</accession>
<protein>
    <recommendedName>
        <fullName evidence="3">Antitoxin VbhA domain-containing protein</fullName>
    </recommendedName>
</protein>
<keyword evidence="2" id="KW-1185">Reference proteome</keyword>
<dbReference type="EMBL" id="BAABBO010000001">
    <property type="protein sequence ID" value="GAA3949948.1"/>
    <property type="molecule type" value="Genomic_DNA"/>
</dbReference>
<proteinExistence type="predicted"/>
<evidence type="ECO:0008006" key="3">
    <source>
        <dbReference type="Google" id="ProtNLM"/>
    </source>
</evidence>